<comment type="caution">
    <text evidence="1">The sequence shown here is derived from an EMBL/GenBank/DDBJ whole genome shotgun (WGS) entry which is preliminary data.</text>
</comment>
<sequence length="400" mass="46169">MRAAPVDIYYNRKIKCWSTLHQTDLTFGSNKEKLSTISSITSDCIAFQISQTKNNIGPIIGILVSYNKKNKLSGNGPLFINLQKELTKLGGIVIIFAPEDISETEVAGFVLDPKENRWIHVKSPLPHVVYNRIPFRKTEKQKPYQHAVQFFANKNIPFFNPSFLNKYEIYTFFKEHPVLKPFLPPTMLITDQNVLYDFLKKHKNIYIKPVEGKKGNKIINIKINQDDSITAKTPKETKEFSTFIHFWNYFNSTNDPPSYIAQKTIEAAKYNGHRYDFRLLILYDKDKYVLKGVGIRQSVSQEITTHIPNGGQLLPYHALRTQSHDHFIDTLVKYCGDCLSNQLGFFGEFSIDACVDIYGNYYLFEINSKPMLFDELDIEQARCTQLAKLCYQLGNFNIPE</sequence>
<dbReference type="InterPro" id="IPR026838">
    <property type="entry name" value="YheC/D"/>
</dbReference>
<dbReference type="SUPFAM" id="SSF56059">
    <property type="entry name" value="Glutathione synthetase ATP-binding domain-like"/>
    <property type="match status" value="1"/>
</dbReference>
<dbReference type="InterPro" id="IPR013815">
    <property type="entry name" value="ATP_grasp_subdomain_1"/>
</dbReference>
<evidence type="ECO:0000313" key="1">
    <source>
        <dbReference type="EMBL" id="PKG25427.1"/>
    </source>
</evidence>
<reference evidence="1 2" key="1">
    <citation type="journal article" date="2003" name="Int. J. Syst. Evol. Microbiol.">
        <title>Bacillus nealsonii sp. nov., isolated from a spacecraft-assembly facility, whose spores are gamma-radiation resistant.</title>
        <authorList>
            <person name="Venkateswaran K."/>
            <person name="Kempf M."/>
            <person name="Chen F."/>
            <person name="Satomi M."/>
            <person name="Nicholson W."/>
            <person name="Kern R."/>
        </authorList>
    </citation>
    <scope>NUCLEOTIDE SEQUENCE [LARGE SCALE GENOMIC DNA]</scope>
    <source>
        <strain evidence="1 2">FO-92</strain>
    </source>
</reference>
<dbReference type="Gene3D" id="3.30.1490.20">
    <property type="entry name" value="ATP-grasp fold, A domain"/>
    <property type="match status" value="1"/>
</dbReference>
<dbReference type="Pfam" id="PF14398">
    <property type="entry name" value="ATPgrasp_YheCD"/>
    <property type="match status" value="1"/>
</dbReference>
<protein>
    <recommendedName>
        <fullName evidence="3">ATP-grasp domain-containing protein</fullName>
    </recommendedName>
</protein>
<proteinExistence type="predicted"/>
<dbReference type="EMBL" id="PISE01000003">
    <property type="protein sequence ID" value="PKG25427.1"/>
    <property type="molecule type" value="Genomic_DNA"/>
</dbReference>
<accession>A0A2N0Z7E9</accession>
<evidence type="ECO:0008006" key="3">
    <source>
        <dbReference type="Google" id="ProtNLM"/>
    </source>
</evidence>
<gene>
    <name evidence="1" type="ORF">CWS01_00870</name>
</gene>
<organism evidence="1 2">
    <name type="scientific">Niallia nealsonii</name>
    <dbReference type="NCBI Taxonomy" id="115979"/>
    <lineage>
        <taxon>Bacteria</taxon>
        <taxon>Bacillati</taxon>
        <taxon>Bacillota</taxon>
        <taxon>Bacilli</taxon>
        <taxon>Bacillales</taxon>
        <taxon>Bacillaceae</taxon>
        <taxon>Niallia</taxon>
    </lineage>
</organism>
<dbReference type="AlphaFoldDB" id="A0A2N0Z7E9"/>
<dbReference type="Proteomes" id="UP000233375">
    <property type="component" value="Unassembled WGS sequence"/>
</dbReference>
<name>A0A2N0Z7E9_9BACI</name>
<evidence type="ECO:0000313" key="2">
    <source>
        <dbReference type="Proteomes" id="UP000233375"/>
    </source>
</evidence>
<keyword evidence="2" id="KW-1185">Reference proteome</keyword>
<dbReference type="GO" id="GO:0005524">
    <property type="term" value="F:ATP binding"/>
    <property type="evidence" value="ECO:0007669"/>
    <property type="project" value="InterPro"/>
</dbReference>
<dbReference type="Gene3D" id="3.30.470.20">
    <property type="entry name" value="ATP-grasp fold, B domain"/>
    <property type="match status" value="1"/>
</dbReference>